<dbReference type="Proteomes" id="UP001516400">
    <property type="component" value="Unassembled WGS sequence"/>
</dbReference>
<gene>
    <name evidence="2" type="ORF">HHI36_004145</name>
</gene>
<evidence type="ECO:0000313" key="2">
    <source>
        <dbReference type="EMBL" id="KAL3280918.1"/>
    </source>
</evidence>
<dbReference type="AlphaFoldDB" id="A0ABD2NQC0"/>
<organism evidence="2 3">
    <name type="scientific">Cryptolaemus montrouzieri</name>
    <dbReference type="NCBI Taxonomy" id="559131"/>
    <lineage>
        <taxon>Eukaryota</taxon>
        <taxon>Metazoa</taxon>
        <taxon>Ecdysozoa</taxon>
        <taxon>Arthropoda</taxon>
        <taxon>Hexapoda</taxon>
        <taxon>Insecta</taxon>
        <taxon>Pterygota</taxon>
        <taxon>Neoptera</taxon>
        <taxon>Endopterygota</taxon>
        <taxon>Coleoptera</taxon>
        <taxon>Polyphaga</taxon>
        <taxon>Cucujiformia</taxon>
        <taxon>Coccinelloidea</taxon>
        <taxon>Coccinellidae</taxon>
        <taxon>Scymninae</taxon>
        <taxon>Scymnini</taxon>
        <taxon>Cryptolaemus</taxon>
    </lineage>
</organism>
<comment type="caution">
    <text evidence="2">The sequence shown here is derived from an EMBL/GenBank/DDBJ whole genome shotgun (WGS) entry which is preliminary data.</text>
</comment>
<sequence>MAHYQEITQRNTYVARIVPLDQRSWVLNRNGGKDPFIFIPIPNNDYLKNITYDCCLVEGGYGYKNGKRYVAYVGKVVRKRVAYIGAFYTPDWHDRVGLHYMQGWNSYHFWREYFGRIPKDAFVVHDKLSHVYIMRIVISDSQYAKRGKNTPTPRSNGTGPQIRTPSSGSHHLSKPSCSNIQVTNNVNCVNITKKSGLKDGVGWQKVKKKRRRKHKNAIIGGMKALESINIIPRKTFIYASRNDKRQLPSKRSKYGMPVKILKAVANEIAGPLIHIINLMFVMGSALKYGVVRAIYKKGSEDQIVPVGILENEDHIEFKWPGYFKLHRLDLEHVEILCVAGDLPVKMLSWNAIGPDFEAGLLNLKRKCCLVRGGLVVSIENRVTELYIGKRIFNYTLHLGFVLQRQTSANEGVGLFVMDGDNYVRVPYDFQVLTYDCYHFWRQYFGRIPRDALAVPVKMLKMYIVRIVISDANYAKIVPVGIMENDDHIEFKWPLHFQLNRLDLDYVEILCVVPDMPVKMLDWKGIGGDFETGLFKLKSKCCLVKGGLVVGTEDYVTELYIGKRIFNFTLHIGFILDKQTKAHEGKGLFIMDGYDSVRIPYDFLVLTYDCEGFVEPYEFRY</sequence>
<accession>A0ABD2NQC0</accession>
<reference evidence="2 3" key="1">
    <citation type="journal article" date="2021" name="BMC Biol.">
        <title>Horizontally acquired antibacterial genes associated with adaptive radiation of ladybird beetles.</title>
        <authorList>
            <person name="Li H.S."/>
            <person name="Tang X.F."/>
            <person name="Huang Y.H."/>
            <person name="Xu Z.Y."/>
            <person name="Chen M.L."/>
            <person name="Du X.Y."/>
            <person name="Qiu B.Y."/>
            <person name="Chen P.T."/>
            <person name="Zhang W."/>
            <person name="Slipinski A."/>
            <person name="Escalona H.E."/>
            <person name="Waterhouse R.M."/>
            <person name="Zwick A."/>
            <person name="Pang H."/>
        </authorList>
    </citation>
    <scope>NUCLEOTIDE SEQUENCE [LARGE SCALE GENOMIC DNA]</scope>
    <source>
        <strain evidence="2">SYSU2018</strain>
    </source>
</reference>
<proteinExistence type="predicted"/>
<evidence type="ECO:0000256" key="1">
    <source>
        <dbReference type="SAM" id="MobiDB-lite"/>
    </source>
</evidence>
<name>A0ABD2NQC0_9CUCU</name>
<feature type="region of interest" description="Disordered" evidence="1">
    <location>
        <begin position="144"/>
        <end position="177"/>
    </location>
</feature>
<keyword evidence="3" id="KW-1185">Reference proteome</keyword>
<evidence type="ECO:0000313" key="3">
    <source>
        <dbReference type="Proteomes" id="UP001516400"/>
    </source>
</evidence>
<protein>
    <submittedName>
        <fullName evidence="2">Uncharacterized protein</fullName>
    </submittedName>
</protein>
<feature type="compositionally biased region" description="Polar residues" evidence="1">
    <location>
        <begin position="149"/>
        <end position="177"/>
    </location>
</feature>
<dbReference type="EMBL" id="JABFTP020000144">
    <property type="protein sequence ID" value="KAL3280918.1"/>
    <property type="molecule type" value="Genomic_DNA"/>
</dbReference>